<evidence type="ECO:0000256" key="1">
    <source>
        <dbReference type="SAM" id="MobiDB-lite"/>
    </source>
</evidence>
<evidence type="ECO:0000313" key="3">
    <source>
        <dbReference type="Proteomes" id="UP000324800"/>
    </source>
</evidence>
<organism evidence="2 3">
    <name type="scientific">Streblomastix strix</name>
    <dbReference type="NCBI Taxonomy" id="222440"/>
    <lineage>
        <taxon>Eukaryota</taxon>
        <taxon>Metamonada</taxon>
        <taxon>Preaxostyla</taxon>
        <taxon>Oxymonadida</taxon>
        <taxon>Streblomastigidae</taxon>
        <taxon>Streblomastix</taxon>
    </lineage>
</organism>
<protein>
    <submittedName>
        <fullName evidence="2">Uncharacterized protein</fullName>
    </submittedName>
</protein>
<name>A0A5J4U5V2_9EUKA</name>
<accession>A0A5J4U5V2</accession>
<feature type="compositionally biased region" description="Basic and acidic residues" evidence="1">
    <location>
        <begin position="93"/>
        <end position="102"/>
    </location>
</feature>
<feature type="compositionally biased region" description="Basic and acidic residues" evidence="1">
    <location>
        <begin position="1"/>
        <end position="15"/>
    </location>
</feature>
<dbReference type="EMBL" id="SNRW01020891">
    <property type="protein sequence ID" value="KAA6365065.1"/>
    <property type="molecule type" value="Genomic_DNA"/>
</dbReference>
<feature type="compositionally biased region" description="Basic and acidic residues" evidence="1">
    <location>
        <begin position="65"/>
        <end position="83"/>
    </location>
</feature>
<sequence length="176" mass="20941">MRRVKEAIQDEEAMRKQRSSSSNSCSNSNSNRLQIPENWTRKGSTIVSQTDRGVDWLKDDKRHRQIEKEKERERSNLKEDSRTRVSNNPNHNNCEKEPEPKQPKLQQYAGLMDVIEWFHEIMKPIIEEKKKQPKVMLPGQYKYCPNKDGPLFFYPPKNYRPIPISRLKDLKLCEEQ</sequence>
<feature type="compositionally biased region" description="Low complexity" evidence="1">
    <location>
        <begin position="19"/>
        <end position="31"/>
    </location>
</feature>
<comment type="caution">
    <text evidence="2">The sequence shown here is derived from an EMBL/GenBank/DDBJ whole genome shotgun (WGS) entry which is preliminary data.</text>
</comment>
<gene>
    <name evidence="2" type="ORF">EZS28_039408</name>
</gene>
<proteinExistence type="predicted"/>
<dbReference type="Proteomes" id="UP000324800">
    <property type="component" value="Unassembled WGS sequence"/>
</dbReference>
<reference evidence="2 3" key="1">
    <citation type="submission" date="2019-03" db="EMBL/GenBank/DDBJ databases">
        <title>Single cell metagenomics reveals metabolic interactions within the superorganism composed of flagellate Streblomastix strix and complex community of Bacteroidetes bacteria on its surface.</title>
        <authorList>
            <person name="Treitli S.C."/>
            <person name="Kolisko M."/>
            <person name="Husnik F."/>
            <person name="Keeling P."/>
            <person name="Hampl V."/>
        </authorList>
    </citation>
    <scope>NUCLEOTIDE SEQUENCE [LARGE SCALE GENOMIC DNA]</scope>
    <source>
        <strain evidence="2">ST1C</strain>
    </source>
</reference>
<feature type="region of interest" description="Disordered" evidence="1">
    <location>
        <begin position="65"/>
        <end position="103"/>
    </location>
</feature>
<dbReference type="AlphaFoldDB" id="A0A5J4U5V2"/>
<feature type="region of interest" description="Disordered" evidence="1">
    <location>
        <begin position="1"/>
        <end position="46"/>
    </location>
</feature>
<evidence type="ECO:0000313" key="2">
    <source>
        <dbReference type="EMBL" id="KAA6365065.1"/>
    </source>
</evidence>